<dbReference type="PANTHER" id="PTHR16056:SF16">
    <property type="entry name" value="REGULATOR OF MICROTUBULE DYNAMICS PROTEIN 1"/>
    <property type="match status" value="1"/>
</dbReference>
<dbReference type="OrthoDB" id="69711at2759"/>
<proteinExistence type="predicted"/>
<comment type="subcellular location">
    <subcellularLocation>
        <location evidence="1">Cytoplasm</location>
        <location evidence="1">Cytoskeleton</location>
    </subcellularLocation>
</comment>
<evidence type="ECO:0000256" key="7">
    <source>
        <dbReference type="ARBA" id="ARBA00039966"/>
    </source>
</evidence>
<dbReference type="GO" id="GO:0097431">
    <property type="term" value="C:mitotic spindle pole"/>
    <property type="evidence" value="ECO:0007669"/>
    <property type="project" value="TreeGrafter"/>
</dbReference>
<evidence type="ECO:0000256" key="8">
    <source>
        <dbReference type="ARBA" id="ARBA00041958"/>
    </source>
</evidence>
<evidence type="ECO:0000256" key="2">
    <source>
        <dbReference type="ARBA" id="ARBA00011375"/>
    </source>
</evidence>
<organism evidence="9 10">
    <name type="scientific">Holothuria leucospilota</name>
    <name type="common">Black long sea cucumber</name>
    <name type="synonym">Mertensiothuria leucospilota</name>
    <dbReference type="NCBI Taxonomy" id="206669"/>
    <lineage>
        <taxon>Eukaryota</taxon>
        <taxon>Metazoa</taxon>
        <taxon>Echinodermata</taxon>
        <taxon>Eleutherozoa</taxon>
        <taxon>Echinozoa</taxon>
        <taxon>Holothuroidea</taxon>
        <taxon>Aspidochirotacea</taxon>
        <taxon>Aspidochirotida</taxon>
        <taxon>Holothuriidae</taxon>
        <taxon>Holothuria</taxon>
    </lineage>
</organism>
<evidence type="ECO:0000256" key="5">
    <source>
        <dbReference type="ARBA" id="ARBA00022803"/>
    </source>
</evidence>
<keyword evidence="4" id="KW-0677">Repeat</keyword>
<keyword evidence="6" id="KW-0206">Cytoskeleton</keyword>
<keyword evidence="5" id="KW-0802">TPR repeat</keyword>
<keyword evidence="10" id="KW-1185">Reference proteome</keyword>
<gene>
    <name evidence="9" type="ORF">HOLleu_13453</name>
</gene>
<dbReference type="Gene3D" id="1.25.40.10">
    <property type="entry name" value="Tetratricopeptide repeat domain"/>
    <property type="match status" value="1"/>
</dbReference>
<evidence type="ECO:0000256" key="4">
    <source>
        <dbReference type="ARBA" id="ARBA00022737"/>
    </source>
</evidence>
<dbReference type="InterPro" id="IPR049039">
    <property type="entry name" value="RMD1-3_a_helical_rpt"/>
</dbReference>
<name>A0A9Q1HDX2_HOLLE</name>
<comment type="subunit">
    <text evidence="2">Interacts with microtubules.</text>
</comment>
<dbReference type="GO" id="GO:0005876">
    <property type="term" value="C:spindle microtubule"/>
    <property type="evidence" value="ECO:0007669"/>
    <property type="project" value="TreeGrafter"/>
</dbReference>
<dbReference type="SUPFAM" id="SSF48452">
    <property type="entry name" value="TPR-like"/>
    <property type="match status" value="1"/>
</dbReference>
<dbReference type="Pfam" id="PF21033">
    <property type="entry name" value="RMD1-3"/>
    <property type="match status" value="1"/>
</dbReference>
<evidence type="ECO:0000313" key="10">
    <source>
        <dbReference type="Proteomes" id="UP001152320"/>
    </source>
</evidence>
<protein>
    <recommendedName>
        <fullName evidence="7">Regulator of microtubule dynamics protein 1</fullName>
    </recommendedName>
    <alternativeName>
        <fullName evidence="8">Protein FAM82B</fullName>
    </alternativeName>
</protein>
<dbReference type="InterPro" id="IPR011990">
    <property type="entry name" value="TPR-like_helical_dom_sf"/>
</dbReference>
<dbReference type="Proteomes" id="UP001152320">
    <property type="component" value="Chromosome 5"/>
</dbReference>
<dbReference type="AlphaFoldDB" id="A0A9Q1HDX2"/>
<evidence type="ECO:0000256" key="1">
    <source>
        <dbReference type="ARBA" id="ARBA00004245"/>
    </source>
</evidence>
<comment type="caution">
    <text evidence="9">The sequence shown here is derived from an EMBL/GenBank/DDBJ whole genome shotgun (WGS) entry which is preliminary data.</text>
</comment>
<evidence type="ECO:0000256" key="3">
    <source>
        <dbReference type="ARBA" id="ARBA00022490"/>
    </source>
</evidence>
<keyword evidence="3" id="KW-0963">Cytoplasm</keyword>
<dbReference type="EMBL" id="JAIZAY010000005">
    <property type="protein sequence ID" value="KAJ8042405.1"/>
    <property type="molecule type" value="Genomic_DNA"/>
</dbReference>
<accession>A0A9Q1HDX2</accession>
<evidence type="ECO:0000256" key="6">
    <source>
        <dbReference type="ARBA" id="ARBA00023212"/>
    </source>
</evidence>
<dbReference type="PANTHER" id="PTHR16056">
    <property type="entry name" value="REGULATOR OF MICROTUBULE DYNAMICS PROTEIN"/>
    <property type="match status" value="1"/>
</dbReference>
<reference evidence="9" key="1">
    <citation type="submission" date="2021-10" db="EMBL/GenBank/DDBJ databases">
        <title>Tropical sea cucumber genome reveals ecological adaptation and Cuvierian tubules defense mechanism.</title>
        <authorList>
            <person name="Chen T."/>
        </authorList>
    </citation>
    <scope>NUCLEOTIDE SEQUENCE</scope>
    <source>
        <strain evidence="9">Nanhai2018</strain>
        <tissue evidence="9">Muscle</tissue>
    </source>
</reference>
<sequence>MASPWTIVRSFGRFLRYSQPRRSAQRVNRAKICTSLGTITSRRRLGLGTFLTSSLVASRGFSLWSSPSQPEAEPVPSTPSPEELIIEEADKLYHSYEIESLYNHLLQHKDTNNDEILWRLARSSRDVANLASTTPDDKKRLTYETLEYTKRALALNDANYACHKWYAICLSDVGDYEGVKQKISNAFIIKEHFEKAIELNPKDATSVHLLGLWCFTFADMPWYQSKIAAVVFATPPTSTYEEALEKFLKAEEINPNFYSKNFLMIGKTYSRLGNTKMALLYLTKAKDAPARKEEEYQTRKEAIELLKGLGVKS</sequence>
<dbReference type="GO" id="GO:0008017">
    <property type="term" value="F:microtubule binding"/>
    <property type="evidence" value="ECO:0007669"/>
    <property type="project" value="TreeGrafter"/>
</dbReference>
<dbReference type="GO" id="GO:0005739">
    <property type="term" value="C:mitochondrion"/>
    <property type="evidence" value="ECO:0007669"/>
    <property type="project" value="TreeGrafter"/>
</dbReference>
<evidence type="ECO:0000313" key="9">
    <source>
        <dbReference type="EMBL" id="KAJ8042405.1"/>
    </source>
</evidence>